<organism evidence="3 4">
    <name type="scientific">Jeotgalibacillus haloalkalitolerans</name>
    <dbReference type="NCBI Taxonomy" id="3104292"/>
    <lineage>
        <taxon>Bacteria</taxon>
        <taxon>Bacillati</taxon>
        <taxon>Bacillota</taxon>
        <taxon>Bacilli</taxon>
        <taxon>Bacillales</taxon>
        <taxon>Caryophanaceae</taxon>
        <taxon>Jeotgalibacillus</taxon>
    </lineage>
</organism>
<evidence type="ECO:0000313" key="4">
    <source>
        <dbReference type="Proteomes" id="UP001292084"/>
    </source>
</evidence>
<dbReference type="Gene3D" id="3.40.50.2300">
    <property type="match status" value="1"/>
</dbReference>
<reference evidence="3 4" key="1">
    <citation type="submission" date="2023-12" db="EMBL/GenBank/DDBJ databases">
        <title>Jeotgalibacillus haloalkaliphilus sp. nov., a novel salt-tolerant bacteria, isolated from the estuary of the Fenhe River into the Yellow River.</title>
        <authorList>
            <person name="Li Y."/>
        </authorList>
    </citation>
    <scope>NUCLEOTIDE SEQUENCE [LARGE SCALE GENOMIC DNA]</scope>
    <source>
        <strain evidence="3 4">HH7-29</strain>
    </source>
</reference>
<dbReference type="PROSITE" id="PS50110">
    <property type="entry name" value="RESPONSE_REGULATORY"/>
    <property type="match status" value="1"/>
</dbReference>
<dbReference type="InterPro" id="IPR001789">
    <property type="entry name" value="Sig_transdc_resp-reg_receiver"/>
</dbReference>
<dbReference type="Pfam" id="PF00072">
    <property type="entry name" value="Response_reg"/>
    <property type="match status" value="1"/>
</dbReference>
<comment type="caution">
    <text evidence="3">The sequence shown here is derived from an EMBL/GenBank/DDBJ whole genome shotgun (WGS) entry which is preliminary data.</text>
</comment>
<keyword evidence="4" id="KW-1185">Reference proteome</keyword>
<feature type="domain" description="Response regulatory" evidence="2">
    <location>
        <begin position="1"/>
        <end position="79"/>
    </location>
</feature>
<dbReference type="EMBL" id="JAXQNN010000001">
    <property type="protein sequence ID" value="MDZ5711346.1"/>
    <property type="molecule type" value="Genomic_DNA"/>
</dbReference>
<dbReference type="SUPFAM" id="SSF52172">
    <property type="entry name" value="CheY-like"/>
    <property type="match status" value="1"/>
</dbReference>
<evidence type="ECO:0000313" key="3">
    <source>
        <dbReference type="EMBL" id="MDZ5711346.1"/>
    </source>
</evidence>
<evidence type="ECO:0000259" key="2">
    <source>
        <dbReference type="PROSITE" id="PS50110"/>
    </source>
</evidence>
<evidence type="ECO:0000256" key="1">
    <source>
        <dbReference type="PROSITE-ProRule" id="PRU00169"/>
    </source>
</evidence>
<accession>A0ABU5KKS7</accession>
<proteinExistence type="predicted"/>
<feature type="modified residue" description="4-aspartylphosphate" evidence="1">
    <location>
        <position position="32"/>
    </location>
</feature>
<dbReference type="InterPro" id="IPR011006">
    <property type="entry name" value="CheY-like_superfamily"/>
</dbReference>
<gene>
    <name evidence="3" type="ORF">UFB30_03880</name>
</gene>
<name>A0ABU5KKS7_9BACL</name>
<keyword evidence="1" id="KW-0597">Phosphoprotein</keyword>
<sequence>MECLSAGLVFAEDITSALEKLLSEKFDFCILDNIMPELTGLTLIKKLEGEYLLIRIIMLIVSSNKAGLLTEEACNVGYD</sequence>
<dbReference type="Proteomes" id="UP001292084">
    <property type="component" value="Unassembled WGS sequence"/>
</dbReference>
<protein>
    <submittedName>
        <fullName evidence="3">Response regulator</fullName>
    </submittedName>
</protein>